<evidence type="ECO:0000256" key="1">
    <source>
        <dbReference type="SAM" id="MobiDB-lite"/>
    </source>
</evidence>
<feature type="compositionally biased region" description="Low complexity" evidence="1">
    <location>
        <begin position="131"/>
        <end position="142"/>
    </location>
</feature>
<dbReference type="Proteomes" id="UP000262583">
    <property type="component" value="Chromosome"/>
</dbReference>
<gene>
    <name evidence="3" type="ORF">BRCON_0070</name>
</gene>
<keyword evidence="2" id="KW-0732">Signal</keyword>
<accession>A0A2Z4Y0Y7</accession>
<feature type="region of interest" description="Disordered" evidence="1">
    <location>
        <begin position="78"/>
        <end position="142"/>
    </location>
</feature>
<evidence type="ECO:0000313" key="3">
    <source>
        <dbReference type="EMBL" id="AXA34847.1"/>
    </source>
</evidence>
<name>A0A2Z4Y0Y7_SUMC1</name>
<proteinExistence type="predicted"/>
<feature type="compositionally biased region" description="Low complexity" evidence="1">
    <location>
        <begin position="100"/>
        <end position="120"/>
    </location>
</feature>
<feature type="signal peptide" evidence="2">
    <location>
        <begin position="1"/>
        <end position="24"/>
    </location>
</feature>
<reference evidence="3 4" key="1">
    <citation type="submission" date="2018-05" db="EMBL/GenBank/DDBJ databases">
        <title>A metagenomic window into the 2 km-deep terrestrial subsurface aquifer revealed taxonomically and functionally diverse microbial community comprising novel uncultured bacterial lineages.</title>
        <authorList>
            <person name="Kadnikov V.V."/>
            <person name="Mardanov A.V."/>
            <person name="Beletsky A.V."/>
            <person name="Banks D."/>
            <person name="Pimenov N.V."/>
            <person name="Frank Y.A."/>
            <person name="Karnachuk O.V."/>
            <person name="Ravin N.V."/>
        </authorList>
    </citation>
    <scope>NUCLEOTIDE SEQUENCE [LARGE SCALE GENOMIC DNA]</scope>
    <source>
        <strain evidence="3">BY</strain>
    </source>
</reference>
<protein>
    <submittedName>
        <fullName evidence="3">Uncharacterized protein</fullName>
    </submittedName>
</protein>
<evidence type="ECO:0000313" key="4">
    <source>
        <dbReference type="Proteomes" id="UP000262583"/>
    </source>
</evidence>
<feature type="chain" id="PRO_5016333388" evidence="2">
    <location>
        <begin position="25"/>
        <end position="380"/>
    </location>
</feature>
<organism evidence="3 4">
    <name type="scientific">Sumerlaea chitinivorans</name>
    <dbReference type="NCBI Taxonomy" id="2250252"/>
    <lineage>
        <taxon>Bacteria</taxon>
        <taxon>Candidatus Sumerlaeota</taxon>
        <taxon>Candidatus Sumerlaeia</taxon>
        <taxon>Candidatus Sumerlaeales</taxon>
        <taxon>Candidatus Sumerlaeaceae</taxon>
        <taxon>Candidatus Sumerlaea</taxon>
    </lineage>
</organism>
<dbReference type="KEGG" id="schv:BRCON_0070"/>
<dbReference type="EMBL" id="CP030759">
    <property type="protein sequence ID" value="AXA34847.1"/>
    <property type="molecule type" value="Genomic_DNA"/>
</dbReference>
<sequence length="380" mass="39798">MAFAMKLKVTGIVALAFAAGLAQAQTMAELGAAMAVQGQLDASAAGGGLNPTTYMGRAEAAVAAANARPELAMTGVPPNPAQGFAPPAPVGLPEGVPPDAALGMGPQPGAAPGQLPGTAPIPGLSRPVGPPTTIGAPAAPGAAVPTPQPMIKVLVGRRVYCAVCGTLLDDAYYIDVLATEKDKYLDDGIHDNGVAGDDIRGNVETVKDSYIGPECDTLKNQLIAAIRTAENLYRPPMSVVPNPAISLWEPSEDRRKRLETEAQRTADEASTMMFFGYHVMGVNPRTSPPELPNILEKAKERDDILRDWNNRFLANFRKDKDDPKSDYYQLYIPEPPAPPTYSFPPGYRAPQVQGTPGAGGPATPTPNIYNGDAVIGVPGV</sequence>
<dbReference type="AlphaFoldDB" id="A0A2Z4Y0Y7"/>
<evidence type="ECO:0000256" key="2">
    <source>
        <dbReference type="SAM" id="SignalP"/>
    </source>
</evidence>
<feature type="region of interest" description="Disordered" evidence="1">
    <location>
        <begin position="339"/>
        <end position="369"/>
    </location>
</feature>